<dbReference type="InterPro" id="IPR024072">
    <property type="entry name" value="DHFR-like_dom_sf"/>
</dbReference>
<gene>
    <name evidence="2" type="ORF">F4554_000615</name>
</gene>
<dbReference type="Pfam" id="PF01872">
    <property type="entry name" value="RibD_C"/>
    <property type="match status" value="1"/>
</dbReference>
<dbReference type="GO" id="GO:0009231">
    <property type="term" value="P:riboflavin biosynthetic process"/>
    <property type="evidence" value="ECO:0007669"/>
    <property type="project" value="InterPro"/>
</dbReference>
<feature type="domain" description="Bacterial bifunctional deaminase-reductase C-terminal" evidence="1">
    <location>
        <begin position="6"/>
        <end position="180"/>
    </location>
</feature>
<dbReference type="RefSeq" id="WP_179785953.1">
    <property type="nucleotide sequence ID" value="NZ_BAAARR010000004.1"/>
</dbReference>
<evidence type="ECO:0000313" key="2">
    <source>
        <dbReference type="EMBL" id="NYH87977.1"/>
    </source>
</evidence>
<dbReference type="InterPro" id="IPR002734">
    <property type="entry name" value="RibDG_C"/>
</dbReference>
<evidence type="ECO:0000259" key="1">
    <source>
        <dbReference type="Pfam" id="PF01872"/>
    </source>
</evidence>
<accession>A0A852Z3M2</accession>
<dbReference type="GO" id="GO:0008703">
    <property type="term" value="F:5-amino-6-(5-phosphoribosylamino)uracil reductase activity"/>
    <property type="evidence" value="ECO:0007669"/>
    <property type="project" value="InterPro"/>
</dbReference>
<keyword evidence="3" id="KW-1185">Reference proteome</keyword>
<evidence type="ECO:0000313" key="3">
    <source>
        <dbReference type="Proteomes" id="UP000579605"/>
    </source>
</evidence>
<dbReference type="SUPFAM" id="SSF53597">
    <property type="entry name" value="Dihydrofolate reductase-like"/>
    <property type="match status" value="1"/>
</dbReference>
<dbReference type="InterPro" id="IPR050765">
    <property type="entry name" value="Riboflavin_Biosynth_HTPR"/>
</dbReference>
<name>A0A852Z3M2_9ACTN</name>
<reference evidence="2 3" key="1">
    <citation type="submission" date="2020-07" db="EMBL/GenBank/DDBJ databases">
        <title>Sequencing the genomes of 1000 actinobacteria strains.</title>
        <authorList>
            <person name="Klenk H.-P."/>
        </authorList>
    </citation>
    <scope>NUCLEOTIDE SEQUENCE [LARGE SCALE GENOMIC DNA]</scope>
    <source>
        <strain evidence="2 3">DSM 18448</strain>
    </source>
</reference>
<comment type="caution">
    <text evidence="2">The sequence shown here is derived from an EMBL/GenBank/DDBJ whole genome shotgun (WGS) entry which is preliminary data.</text>
</comment>
<dbReference type="Proteomes" id="UP000579605">
    <property type="component" value="Unassembled WGS sequence"/>
</dbReference>
<dbReference type="PANTHER" id="PTHR38011:SF2">
    <property type="entry name" value="BIFUNCTIONAL DEAMINASE-REDUCTASE DOMAIN PROTEIN"/>
    <property type="match status" value="1"/>
</dbReference>
<dbReference type="Gene3D" id="3.40.430.10">
    <property type="entry name" value="Dihydrofolate Reductase, subunit A"/>
    <property type="match status" value="1"/>
</dbReference>
<organism evidence="2 3">
    <name type="scientific">Actinopolymorpha rutila</name>
    <dbReference type="NCBI Taxonomy" id="446787"/>
    <lineage>
        <taxon>Bacteria</taxon>
        <taxon>Bacillati</taxon>
        <taxon>Actinomycetota</taxon>
        <taxon>Actinomycetes</taxon>
        <taxon>Propionibacteriales</taxon>
        <taxon>Actinopolymorphaceae</taxon>
        <taxon>Actinopolymorpha</taxon>
    </lineage>
</organism>
<dbReference type="EMBL" id="JACBZH010000001">
    <property type="protein sequence ID" value="NYH87977.1"/>
    <property type="molecule type" value="Genomic_DNA"/>
</dbReference>
<sequence length="192" mass="21098">MTATYTFDVFASLDGFGAATANWSGYWGKQGPELLDHRLAVYRAEQRMVFGANTYRAFAQLLASSTEDSDVRDPWVTRMRNLPATVVSSTLDGPLDWPDATVVKGDAVDVVARLKEESEVPLRSHGSLSLNRALMAAGLVDRVQVTLFPVITGQTGADPVFQGAEDFDLELLETRTFDGRTQELVYRPTLHG</sequence>
<dbReference type="AlphaFoldDB" id="A0A852Z3M2"/>
<protein>
    <submittedName>
        <fullName evidence="2">Dihydrofolate reductase</fullName>
    </submittedName>
</protein>
<proteinExistence type="predicted"/>
<dbReference type="PANTHER" id="PTHR38011">
    <property type="entry name" value="DIHYDROFOLATE REDUCTASE FAMILY PROTEIN (AFU_ORTHOLOGUE AFUA_8G06820)"/>
    <property type="match status" value="1"/>
</dbReference>